<dbReference type="PANTHER" id="PTHR36304">
    <property type="entry name" value="DOMAIN GTPASE-ACTIVATING PROTEIN, PUTATIVE-RELATED-RELATED"/>
    <property type="match status" value="1"/>
</dbReference>
<accession>A0A0F9G529</accession>
<sequence length="171" mass="19538">MKGIKGQLSSLSITDLMQWIDMNKKSGVLFVTTDEQNKCFIFEEGRLLLSSAREEGDRFGDFVQKEGYMNLDGLKAAVKDGRDEGRSFIGIMIDNKVMPEQFVKVTVEHLAEKNIMEILGWEEGSFQFIEELPKLLSKSPIKLGINFITFEAVRKHDELMKKKALEEPETE</sequence>
<feature type="domain" description="PatA-like N-terminal" evidence="1">
    <location>
        <begin position="5"/>
        <end position="159"/>
    </location>
</feature>
<reference evidence="2" key="1">
    <citation type="journal article" date="2015" name="Nature">
        <title>Complex archaea that bridge the gap between prokaryotes and eukaryotes.</title>
        <authorList>
            <person name="Spang A."/>
            <person name="Saw J.H."/>
            <person name="Jorgensen S.L."/>
            <person name="Zaremba-Niedzwiedzka K."/>
            <person name="Martijn J."/>
            <person name="Lind A.E."/>
            <person name="van Eijk R."/>
            <person name="Schleper C."/>
            <person name="Guy L."/>
            <person name="Ettema T.J."/>
        </authorList>
    </citation>
    <scope>NUCLEOTIDE SEQUENCE</scope>
</reference>
<organism evidence="2">
    <name type="scientific">marine sediment metagenome</name>
    <dbReference type="NCBI Taxonomy" id="412755"/>
    <lineage>
        <taxon>unclassified sequences</taxon>
        <taxon>metagenomes</taxon>
        <taxon>ecological metagenomes</taxon>
    </lineage>
</organism>
<evidence type="ECO:0000313" key="2">
    <source>
        <dbReference type="EMBL" id="KKL93783.1"/>
    </source>
</evidence>
<protein>
    <recommendedName>
        <fullName evidence="1">PatA-like N-terminal domain-containing protein</fullName>
    </recommendedName>
</protein>
<dbReference type="PANTHER" id="PTHR36304:SF4">
    <property type="entry name" value="DUF4388 DOMAIN-CONTAINING PROTEIN"/>
    <property type="match status" value="1"/>
</dbReference>
<dbReference type="AlphaFoldDB" id="A0A0F9G529"/>
<dbReference type="EMBL" id="LAZR01019098">
    <property type="protein sequence ID" value="KKL93783.1"/>
    <property type="molecule type" value="Genomic_DNA"/>
</dbReference>
<dbReference type="Pfam" id="PF14332">
    <property type="entry name" value="DUF4388"/>
    <property type="match status" value="1"/>
</dbReference>
<name>A0A0F9G529_9ZZZZ</name>
<gene>
    <name evidence="2" type="ORF">LCGC14_1871230</name>
</gene>
<dbReference type="InterPro" id="IPR025497">
    <property type="entry name" value="PatA-like_N"/>
</dbReference>
<comment type="caution">
    <text evidence="2">The sequence shown here is derived from an EMBL/GenBank/DDBJ whole genome shotgun (WGS) entry which is preliminary data.</text>
</comment>
<proteinExistence type="predicted"/>
<evidence type="ECO:0000259" key="1">
    <source>
        <dbReference type="Pfam" id="PF14332"/>
    </source>
</evidence>